<name>A0A511UZG7_9BACI</name>
<dbReference type="Pfam" id="PF00482">
    <property type="entry name" value="T2SSF"/>
    <property type="match status" value="1"/>
</dbReference>
<dbReference type="RefSeq" id="WP_146938406.1">
    <property type="nucleotide sequence ID" value="NZ_BJXW01000027.1"/>
</dbReference>
<feature type="transmembrane region" description="Helical" evidence="6">
    <location>
        <begin position="35"/>
        <end position="50"/>
    </location>
</feature>
<dbReference type="PANTHER" id="PTHR35007:SF2">
    <property type="entry name" value="PILUS ASSEMBLE PROTEIN"/>
    <property type="match status" value="1"/>
</dbReference>
<dbReference type="Proteomes" id="UP000321491">
    <property type="component" value="Unassembled WGS sequence"/>
</dbReference>
<evidence type="ECO:0000256" key="1">
    <source>
        <dbReference type="ARBA" id="ARBA00004651"/>
    </source>
</evidence>
<dbReference type="AlphaFoldDB" id="A0A511UZG7"/>
<dbReference type="PANTHER" id="PTHR35007">
    <property type="entry name" value="INTEGRAL MEMBRANE PROTEIN-RELATED"/>
    <property type="match status" value="1"/>
</dbReference>
<sequence length="287" mass="32661">MYIYLILAVVILILYLAVSIKVGDQYNLVLETYKKQYPLMFMFPACFYIIDKFKIMQRFYEQIAKIQQKMISLYGNRTALQHTKLFLAQLMATVIIGLMGTFLFTAVAEGDTTILVVGLIFTFFTPFAMISKLSTQEKERKDMILLELPEVVNKMILLINAGETVQQALVKCVTTANNPNSPLMIELTETVNKMMSNEPFHQVLNDLSKKCGIREISIFTTTILLNYRKGGSDLLLALRELSHELWEKRKTISKTKGEEASSKLVFPLVLIFIAVMIIVGYPALTIM</sequence>
<dbReference type="OrthoDB" id="9793966at2"/>
<comment type="subcellular location">
    <subcellularLocation>
        <location evidence="1">Cell membrane</location>
        <topology evidence="1">Multi-pass membrane protein</topology>
    </subcellularLocation>
</comment>
<keyword evidence="9" id="KW-1185">Reference proteome</keyword>
<evidence type="ECO:0000259" key="7">
    <source>
        <dbReference type="Pfam" id="PF00482"/>
    </source>
</evidence>
<evidence type="ECO:0000256" key="3">
    <source>
        <dbReference type="ARBA" id="ARBA00022692"/>
    </source>
</evidence>
<feature type="domain" description="Type II secretion system protein GspF" evidence="7">
    <location>
        <begin position="153"/>
        <end position="282"/>
    </location>
</feature>
<dbReference type="EMBL" id="BJXW01000027">
    <property type="protein sequence ID" value="GEN32034.1"/>
    <property type="molecule type" value="Genomic_DNA"/>
</dbReference>
<evidence type="ECO:0000256" key="2">
    <source>
        <dbReference type="ARBA" id="ARBA00022475"/>
    </source>
</evidence>
<evidence type="ECO:0000313" key="8">
    <source>
        <dbReference type="EMBL" id="GEN32034.1"/>
    </source>
</evidence>
<evidence type="ECO:0000256" key="4">
    <source>
        <dbReference type="ARBA" id="ARBA00022989"/>
    </source>
</evidence>
<evidence type="ECO:0000313" key="9">
    <source>
        <dbReference type="Proteomes" id="UP000321491"/>
    </source>
</evidence>
<proteinExistence type="predicted"/>
<feature type="transmembrane region" description="Helical" evidence="6">
    <location>
        <begin position="264"/>
        <end position="284"/>
    </location>
</feature>
<protein>
    <recommendedName>
        <fullName evidence="7">Type II secretion system protein GspF domain-containing protein</fullName>
    </recommendedName>
</protein>
<dbReference type="InterPro" id="IPR018076">
    <property type="entry name" value="T2SS_GspF_dom"/>
</dbReference>
<reference evidence="8 9" key="1">
    <citation type="submission" date="2019-07" db="EMBL/GenBank/DDBJ databases">
        <title>Whole genome shotgun sequence of Cerasibacillus quisquiliarum NBRC 102429.</title>
        <authorList>
            <person name="Hosoyama A."/>
            <person name="Uohara A."/>
            <person name="Ohji S."/>
            <person name="Ichikawa N."/>
        </authorList>
    </citation>
    <scope>NUCLEOTIDE SEQUENCE [LARGE SCALE GENOMIC DNA]</scope>
    <source>
        <strain evidence="8 9">NBRC 102429</strain>
    </source>
</reference>
<gene>
    <name evidence="8" type="ORF">CQU01_22720</name>
</gene>
<feature type="transmembrane region" description="Helical" evidence="6">
    <location>
        <begin position="114"/>
        <end position="133"/>
    </location>
</feature>
<accession>A0A511UZG7</accession>
<feature type="transmembrane region" description="Helical" evidence="6">
    <location>
        <begin position="85"/>
        <end position="108"/>
    </location>
</feature>
<dbReference type="GO" id="GO:0005886">
    <property type="term" value="C:plasma membrane"/>
    <property type="evidence" value="ECO:0007669"/>
    <property type="project" value="UniProtKB-SubCell"/>
</dbReference>
<evidence type="ECO:0000256" key="5">
    <source>
        <dbReference type="ARBA" id="ARBA00023136"/>
    </source>
</evidence>
<keyword evidence="2" id="KW-1003">Cell membrane</keyword>
<evidence type="ECO:0000256" key="6">
    <source>
        <dbReference type="SAM" id="Phobius"/>
    </source>
</evidence>
<organism evidence="8 9">
    <name type="scientific">Cerasibacillus quisquiliarum</name>
    <dbReference type="NCBI Taxonomy" id="227865"/>
    <lineage>
        <taxon>Bacteria</taxon>
        <taxon>Bacillati</taxon>
        <taxon>Bacillota</taxon>
        <taxon>Bacilli</taxon>
        <taxon>Bacillales</taxon>
        <taxon>Bacillaceae</taxon>
        <taxon>Cerasibacillus</taxon>
    </lineage>
</organism>
<keyword evidence="4 6" id="KW-1133">Transmembrane helix</keyword>
<keyword evidence="3 6" id="KW-0812">Transmembrane</keyword>
<comment type="caution">
    <text evidence="8">The sequence shown here is derived from an EMBL/GenBank/DDBJ whole genome shotgun (WGS) entry which is preliminary data.</text>
</comment>
<keyword evidence="5 6" id="KW-0472">Membrane</keyword>